<organism evidence="5 6">
    <name type="scientific">Paenibacillus agricola</name>
    <dbReference type="NCBI Taxonomy" id="2716264"/>
    <lineage>
        <taxon>Bacteria</taxon>
        <taxon>Bacillati</taxon>
        <taxon>Bacillota</taxon>
        <taxon>Bacilli</taxon>
        <taxon>Bacillales</taxon>
        <taxon>Paenibacillaceae</taxon>
        <taxon>Paenibacillus</taxon>
    </lineage>
</organism>
<dbReference type="Pfam" id="PF13556">
    <property type="entry name" value="HTH_30"/>
    <property type="match status" value="1"/>
</dbReference>
<evidence type="ECO:0000256" key="1">
    <source>
        <dbReference type="ARBA" id="ARBA00006754"/>
    </source>
</evidence>
<evidence type="ECO:0000313" key="5">
    <source>
        <dbReference type="EMBL" id="NHN32042.1"/>
    </source>
</evidence>
<feature type="domain" description="PucR C-terminal helix-turn-helix" evidence="3">
    <location>
        <begin position="303"/>
        <end position="356"/>
    </location>
</feature>
<evidence type="ECO:0000259" key="2">
    <source>
        <dbReference type="Pfam" id="PF05651"/>
    </source>
</evidence>
<evidence type="ECO:0000259" key="3">
    <source>
        <dbReference type="Pfam" id="PF13556"/>
    </source>
</evidence>
<dbReference type="InterPro" id="IPR042070">
    <property type="entry name" value="PucR_C-HTH_sf"/>
</dbReference>
<accession>A0ABX0J7D3</accession>
<reference evidence="5" key="1">
    <citation type="submission" date="2020-03" db="EMBL/GenBank/DDBJ databases">
        <title>Draft sequencing of Paenibacilllus sp. S3N08.</title>
        <authorList>
            <person name="Kim D.-U."/>
        </authorList>
    </citation>
    <scope>NUCLEOTIDE SEQUENCE</scope>
    <source>
        <strain evidence="5">S3N08</strain>
    </source>
</reference>
<dbReference type="Gene3D" id="1.10.10.2840">
    <property type="entry name" value="PucR C-terminal helix-turn-helix domain"/>
    <property type="match status" value="1"/>
</dbReference>
<evidence type="ECO:0000313" key="6">
    <source>
        <dbReference type="Proteomes" id="UP001165962"/>
    </source>
</evidence>
<evidence type="ECO:0000259" key="4">
    <source>
        <dbReference type="Pfam" id="PF17853"/>
    </source>
</evidence>
<protein>
    <recommendedName>
        <fullName evidence="7">Carbohydrate diacid regulator</fullName>
    </recommendedName>
</protein>
<feature type="domain" description="Putative sugar diacid recognition" evidence="2">
    <location>
        <begin position="3"/>
        <end position="135"/>
    </location>
</feature>
<dbReference type="InterPro" id="IPR041522">
    <property type="entry name" value="CdaR_GGDEF"/>
</dbReference>
<sequence>MMLTVEMAEHIVRETMERLHRNINMMDTSGRIIASGDRFRLGEQHEGAVEAIRTGQPLLIDEANREEWKGCQCGINIPVLFHQQIVGVIGITGQPAEVSELGELVKMATELMLNQAFLLSQKEWRNRTKEIVIEELLKAGSDARKIEERLQLLRLQLQAPFYVIMVRTESSFSYNDPLAAKIELWLGGKHELVGVLDTHRLFILLSKMDQDRLSSRLDWLSAELYQSGLQFQIGCSLQVTGLDAVAIAYQEAEAALRYGSKDKPWSSYAGLEPQTIVQKSDEATKQRFVKRIFPDLSEQSVLTLQTFFNCDLNIQEAAQALFVHRNTLIYRLKRIKELTGYDPQSFKDAAALQIAIWIYEHPDN</sequence>
<dbReference type="Pfam" id="PF17853">
    <property type="entry name" value="GGDEF_2"/>
    <property type="match status" value="1"/>
</dbReference>
<proteinExistence type="inferred from homology"/>
<name>A0ABX0J7D3_9BACL</name>
<dbReference type="EMBL" id="JAAOIW010000007">
    <property type="protein sequence ID" value="NHN32042.1"/>
    <property type="molecule type" value="Genomic_DNA"/>
</dbReference>
<dbReference type="InterPro" id="IPR009057">
    <property type="entry name" value="Homeodomain-like_sf"/>
</dbReference>
<evidence type="ECO:0008006" key="7">
    <source>
        <dbReference type="Google" id="ProtNLM"/>
    </source>
</evidence>
<dbReference type="SUPFAM" id="SSF46689">
    <property type="entry name" value="Homeodomain-like"/>
    <property type="match status" value="1"/>
</dbReference>
<comment type="caution">
    <text evidence="5">The sequence shown here is derived from an EMBL/GenBank/DDBJ whole genome shotgun (WGS) entry which is preliminary data.</text>
</comment>
<dbReference type="Proteomes" id="UP001165962">
    <property type="component" value="Unassembled WGS sequence"/>
</dbReference>
<dbReference type="InterPro" id="IPR025736">
    <property type="entry name" value="PucR_C-HTH_dom"/>
</dbReference>
<dbReference type="InterPro" id="IPR051448">
    <property type="entry name" value="CdaR-like_regulators"/>
</dbReference>
<gene>
    <name evidence="5" type="ORF">G9U52_19580</name>
</gene>
<keyword evidence="6" id="KW-1185">Reference proteome</keyword>
<dbReference type="Pfam" id="PF05651">
    <property type="entry name" value="Diacid_rec"/>
    <property type="match status" value="1"/>
</dbReference>
<feature type="domain" description="CdaR GGDEF-like" evidence="4">
    <location>
        <begin position="141"/>
        <end position="258"/>
    </location>
</feature>
<dbReference type="InterPro" id="IPR008599">
    <property type="entry name" value="Diacid_rec"/>
</dbReference>
<dbReference type="PANTHER" id="PTHR33744:SF15">
    <property type="entry name" value="CARBOHYDRATE DIACID REGULATOR"/>
    <property type="match status" value="1"/>
</dbReference>
<comment type="similarity">
    <text evidence="1">Belongs to the CdaR family.</text>
</comment>
<dbReference type="RefSeq" id="WP_166152339.1">
    <property type="nucleotide sequence ID" value="NZ_JAAOIW010000007.1"/>
</dbReference>
<dbReference type="PANTHER" id="PTHR33744">
    <property type="entry name" value="CARBOHYDRATE DIACID REGULATOR"/>
    <property type="match status" value="1"/>
</dbReference>